<keyword evidence="2" id="KW-1133">Transmembrane helix</keyword>
<keyword evidence="2" id="KW-0812">Transmembrane</keyword>
<evidence type="ECO:0000256" key="2">
    <source>
        <dbReference type="SAM" id="Phobius"/>
    </source>
</evidence>
<evidence type="ECO:0000256" key="1">
    <source>
        <dbReference type="SAM" id="MobiDB-lite"/>
    </source>
</evidence>
<comment type="caution">
    <text evidence="3">The sequence shown here is derived from an EMBL/GenBank/DDBJ whole genome shotgun (WGS) entry which is preliminary data.</text>
</comment>
<feature type="compositionally biased region" description="Low complexity" evidence="1">
    <location>
        <begin position="214"/>
        <end position="244"/>
    </location>
</feature>
<evidence type="ECO:0000313" key="4">
    <source>
        <dbReference type="Proteomes" id="UP001623041"/>
    </source>
</evidence>
<feature type="compositionally biased region" description="Low complexity" evidence="1">
    <location>
        <begin position="158"/>
        <end position="198"/>
    </location>
</feature>
<evidence type="ECO:0000313" key="3">
    <source>
        <dbReference type="EMBL" id="MFK9091296.1"/>
    </source>
</evidence>
<keyword evidence="4" id="KW-1185">Reference proteome</keyword>
<sequence length="285" mass="30909">MLVEINLLPQKEPKKLSFIITLSSILMVIILVGTYYLWQINVTKSEVASLDRQIAMTKKIAEKEEQNSQTVASTNSVNQLKSAIEWADEYRIQTIPVMSHLTSLLPERGFIQSFGYTEEGTITLSIQFDSAREAAYFLDNLNESKWIAEASLSSLATAADPTADTTGTATQTNTTDSTANVTNQTTTTNQTQPGQDTTGVTANTGSQTNTASETATTPNNTVNPTANTNTVNNTGTAATTTKTATSKKSNILPRYTGQFEIKLDKEFVKDNIKKSKKDEKGVAGS</sequence>
<protein>
    <submittedName>
        <fullName evidence="3">PilN domain-containing protein</fullName>
    </submittedName>
</protein>
<name>A0ABW8RGG0_9BACI</name>
<dbReference type="EMBL" id="JBJHQH010000004">
    <property type="protein sequence ID" value="MFK9091296.1"/>
    <property type="molecule type" value="Genomic_DNA"/>
</dbReference>
<accession>A0ABW8RGG0</accession>
<feature type="compositionally biased region" description="Polar residues" evidence="1">
    <location>
        <begin position="199"/>
        <end position="213"/>
    </location>
</feature>
<feature type="region of interest" description="Disordered" evidence="1">
    <location>
        <begin position="158"/>
        <end position="245"/>
    </location>
</feature>
<feature type="transmembrane region" description="Helical" evidence="2">
    <location>
        <begin position="16"/>
        <end position="38"/>
    </location>
</feature>
<dbReference type="Proteomes" id="UP001623041">
    <property type="component" value="Unassembled WGS sequence"/>
</dbReference>
<dbReference type="RefSeq" id="WP_406579966.1">
    <property type="nucleotide sequence ID" value="NZ_JBJHQH010000004.1"/>
</dbReference>
<gene>
    <name evidence="3" type="ORF">ACJEBI_07360</name>
</gene>
<organism evidence="3 4">
    <name type="scientific">Bacillus salipaludis</name>
    <dbReference type="NCBI Taxonomy" id="2547811"/>
    <lineage>
        <taxon>Bacteria</taxon>
        <taxon>Bacillati</taxon>
        <taxon>Bacillota</taxon>
        <taxon>Bacilli</taxon>
        <taxon>Bacillales</taxon>
        <taxon>Bacillaceae</taxon>
        <taxon>Bacillus</taxon>
    </lineage>
</organism>
<proteinExistence type="predicted"/>
<reference evidence="3 4" key="1">
    <citation type="submission" date="2024-11" db="EMBL/GenBank/DDBJ databases">
        <authorList>
            <person name="Lucas J.A."/>
        </authorList>
    </citation>
    <scope>NUCLEOTIDE SEQUENCE [LARGE SCALE GENOMIC DNA]</scope>
    <source>
        <strain evidence="3 4">Z 5.4</strain>
    </source>
</reference>
<keyword evidence="2" id="KW-0472">Membrane</keyword>